<gene>
    <name evidence="4" type="ORF">CDAUBV1_LOCUS15339</name>
</gene>
<dbReference type="InterPro" id="IPR019510">
    <property type="entry name" value="AKAP7-like_phosphoesterase"/>
</dbReference>
<name>A0AAV2TV54_CALDB</name>
<evidence type="ECO:0000259" key="2">
    <source>
        <dbReference type="Pfam" id="PF04457"/>
    </source>
</evidence>
<dbReference type="PANTHER" id="PTHR46729:SF1">
    <property type="entry name" value="LEUKOCYTE RECEPTOR CLUSTER MEMBER 9"/>
    <property type="match status" value="1"/>
</dbReference>
<dbReference type="Pfam" id="PF10469">
    <property type="entry name" value="AKAP7_NLS"/>
    <property type="match status" value="1"/>
</dbReference>
<organism evidence="4 5">
    <name type="scientific">Calicophoron daubneyi</name>
    <name type="common">Rumen fluke</name>
    <name type="synonym">Paramphistomum daubneyi</name>
    <dbReference type="NCBI Taxonomy" id="300641"/>
    <lineage>
        <taxon>Eukaryota</taxon>
        <taxon>Metazoa</taxon>
        <taxon>Spiralia</taxon>
        <taxon>Lophotrochozoa</taxon>
        <taxon>Platyhelminthes</taxon>
        <taxon>Trematoda</taxon>
        <taxon>Digenea</taxon>
        <taxon>Plagiorchiida</taxon>
        <taxon>Pronocephalata</taxon>
        <taxon>Paramphistomoidea</taxon>
        <taxon>Paramphistomidae</taxon>
        <taxon>Calicophoron</taxon>
    </lineage>
</organism>
<feature type="compositionally biased region" description="Polar residues" evidence="1">
    <location>
        <begin position="15"/>
        <end position="34"/>
    </location>
</feature>
<sequence>MSKECKNQKEKKQPSAETLESGSSREVQQPVEGQSSRKKSGRRLKKPPMRTAMDVVKRILWDELIPEDEITIGYEDRFLGILEKPFTEFSWENLASIDYYTFAIPEHRIQYFKYKDEIIWDKRIRLDNVFGSTFSGITIEEVIEGYPDRHPPVPQGQSGIEGGSGDAPAPGSDADGYDSDGVDVVIGEATEKPSGSSESELDVVEDQYWQDKLRPNFFICQRVCGSDTIDKISAIQSHICEEVPELKDGCIPPNSLHITLRTLRLDNALQVTECMRAMKGAKEELENLLPQSPLHIRGLDNFHGRVIYAAVEPNQELNVFVDHLDLVLRAAGITNADGRDFVPHVTICKLTRPTARKLEITEIRPQLYIDYADSEFGSQAIDSIYLCSMEKTRDSNGFYISTGHVTFMREVV</sequence>
<dbReference type="AlphaFoldDB" id="A0AAV2TV54"/>
<proteinExistence type="predicted"/>
<dbReference type="Pfam" id="PF04457">
    <property type="entry name" value="MJ1316"/>
    <property type="match status" value="1"/>
</dbReference>
<dbReference type="PANTHER" id="PTHR46729">
    <property type="entry name" value="LEUKOCYTE RECEPTOR CLUSTER MEMBER 9"/>
    <property type="match status" value="1"/>
</dbReference>
<dbReference type="Gene3D" id="3.90.1140.10">
    <property type="entry name" value="Cyclic phosphodiesterase"/>
    <property type="match status" value="1"/>
</dbReference>
<feature type="region of interest" description="Disordered" evidence="1">
    <location>
        <begin position="146"/>
        <end position="181"/>
    </location>
</feature>
<evidence type="ECO:0000313" key="4">
    <source>
        <dbReference type="EMBL" id="CAL5140161.1"/>
    </source>
</evidence>
<feature type="compositionally biased region" description="Basic and acidic residues" evidence="1">
    <location>
        <begin position="1"/>
        <end position="14"/>
    </location>
</feature>
<feature type="domain" description="MJ1316 RNA cyclic group end recognition" evidence="2">
    <location>
        <begin position="49"/>
        <end position="122"/>
    </location>
</feature>
<dbReference type="EMBL" id="CAXLJL010000711">
    <property type="protein sequence ID" value="CAL5140161.1"/>
    <property type="molecule type" value="Genomic_DNA"/>
</dbReference>
<dbReference type="InterPro" id="IPR040459">
    <property type="entry name" value="MJ1316"/>
</dbReference>
<feature type="region of interest" description="Disordered" evidence="1">
    <location>
        <begin position="1"/>
        <end position="48"/>
    </location>
</feature>
<evidence type="ECO:0000256" key="1">
    <source>
        <dbReference type="SAM" id="MobiDB-lite"/>
    </source>
</evidence>
<dbReference type="InterPro" id="IPR009097">
    <property type="entry name" value="Cyclic_Pdiesterase"/>
</dbReference>
<evidence type="ECO:0000313" key="5">
    <source>
        <dbReference type="Proteomes" id="UP001497525"/>
    </source>
</evidence>
<dbReference type="SUPFAM" id="SSF55144">
    <property type="entry name" value="LigT-like"/>
    <property type="match status" value="1"/>
</dbReference>
<dbReference type="Proteomes" id="UP001497525">
    <property type="component" value="Unassembled WGS sequence"/>
</dbReference>
<dbReference type="InterPro" id="IPR042653">
    <property type="entry name" value="Leng9"/>
</dbReference>
<evidence type="ECO:0008006" key="6">
    <source>
        <dbReference type="Google" id="ProtNLM"/>
    </source>
</evidence>
<accession>A0AAV2TV54</accession>
<evidence type="ECO:0000259" key="3">
    <source>
        <dbReference type="Pfam" id="PF10469"/>
    </source>
</evidence>
<comment type="caution">
    <text evidence="4">The sequence shown here is derived from an EMBL/GenBank/DDBJ whole genome shotgun (WGS) entry which is preliminary data.</text>
</comment>
<protein>
    <recommendedName>
        <fullName evidence="6">Leukocyte receptor cluster member 9</fullName>
    </recommendedName>
</protein>
<feature type="compositionally biased region" description="Basic residues" evidence="1">
    <location>
        <begin position="36"/>
        <end position="48"/>
    </location>
</feature>
<reference evidence="4" key="1">
    <citation type="submission" date="2024-06" db="EMBL/GenBank/DDBJ databases">
        <authorList>
            <person name="Liu X."/>
            <person name="Lenzi L."/>
            <person name="Haldenby T S."/>
            <person name="Uol C."/>
        </authorList>
    </citation>
    <scope>NUCLEOTIDE SEQUENCE</scope>
</reference>
<feature type="domain" description="A-kinase anchor protein 7-like phosphoesterase" evidence="3">
    <location>
        <begin position="215"/>
        <end position="407"/>
    </location>
</feature>